<keyword evidence="2" id="KW-1185">Reference proteome</keyword>
<sequence length="71" mass="8204">MTPILLRQLWSIVERTQANLILSLDDASLSQWLLKQLQQSLALDSRDVRVLDDYIRSKTPLIRDLAQQRGS</sequence>
<dbReference type="Proteomes" id="UP001056708">
    <property type="component" value="Chromosome"/>
</dbReference>
<proteinExistence type="predicted"/>
<evidence type="ECO:0000313" key="2">
    <source>
        <dbReference type="Proteomes" id="UP001056708"/>
    </source>
</evidence>
<name>A0ABY5ALC7_9CYAN</name>
<evidence type="ECO:0000313" key="1">
    <source>
        <dbReference type="EMBL" id="USR89556.1"/>
    </source>
</evidence>
<accession>A0ABY5ALC7</accession>
<reference evidence="1" key="1">
    <citation type="submission" date="2022-06" db="EMBL/GenBank/DDBJ databases">
        <title>Genome sequence of Phormidium yuhuli AB48 isolated from an industrial photobioreactor environment.</title>
        <authorList>
            <person name="Qiu Y."/>
            <person name="Noonan A.J.C."/>
            <person name="Dofher K."/>
            <person name="Koch M."/>
            <person name="Kieft B."/>
            <person name="Lin X."/>
            <person name="Ziels R.M."/>
            <person name="Hallam S.J."/>
        </authorList>
    </citation>
    <scope>NUCLEOTIDE SEQUENCE</scope>
    <source>
        <strain evidence="1">AB48</strain>
    </source>
</reference>
<organism evidence="1 2">
    <name type="scientific">Phormidium yuhuli AB48</name>
    <dbReference type="NCBI Taxonomy" id="2940671"/>
    <lineage>
        <taxon>Bacteria</taxon>
        <taxon>Bacillati</taxon>
        <taxon>Cyanobacteriota</taxon>
        <taxon>Cyanophyceae</taxon>
        <taxon>Oscillatoriophycideae</taxon>
        <taxon>Oscillatoriales</taxon>
        <taxon>Oscillatoriaceae</taxon>
        <taxon>Phormidium</taxon>
        <taxon>Phormidium yuhuli</taxon>
    </lineage>
</organism>
<dbReference type="RefSeq" id="WP_252660273.1">
    <property type="nucleotide sequence ID" value="NZ_CP098611.1"/>
</dbReference>
<protein>
    <submittedName>
        <fullName evidence="1">Uncharacterized protein</fullName>
    </submittedName>
</protein>
<dbReference type="EMBL" id="CP098611">
    <property type="protein sequence ID" value="USR89556.1"/>
    <property type="molecule type" value="Genomic_DNA"/>
</dbReference>
<gene>
    <name evidence="1" type="ORF">NEA10_11740</name>
</gene>